<keyword evidence="2" id="KW-1003">Cell membrane</keyword>
<dbReference type="RefSeq" id="WP_119514407.1">
    <property type="nucleotide sequence ID" value="NZ_QXFK01000019.1"/>
</dbReference>
<dbReference type="InterPro" id="IPR019108">
    <property type="entry name" value="Caa3_assmbl_CtaG-rel"/>
</dbReference>
<keyword evidence="3 6" id="KW-0812">Transmembrane</keyword>
<proteinExistence type="predicted"/>
<feature type="transmembrane region" description="Helical" evidence="6">
    <location>
        <begin position="54"/>
        <end position="77"/>
    </location>
</feature>
<keyword evidence="4 6" id="KW-1133">Transmembrane helix</keyword>
<keyword evidence="5 6" id="KW-0472">Membrane</keyword>
<evidence type="ECO:0000256" key="5">
    <source>
        <dbReference type="ARBA" id="ARBA00023136"/>
    </source>
</evidence>
<keyword evidence="8" id="KW-1185">Reference proteome</keyword>
<feature type="transmembrane region" description="Helical" evidence="6">
    <location>
        <begin position="217"/>
        <end position="240"/>
    </location>
</feature>
<comment type="subcellular location">
    <subcellularLocation>
        <location evidence="1">Cell membrane</location>
        <topology evidence="1">Multi-pass membrane protein</topology>
    </subcellularLocation>
</comment>
<dbReference type="Pfam" id="PF09678">
    <property type="entry name" value="Caa3_CtaG"/>
    <property type="match status" value="1"/>
</dbReference>
<reference evidence="7 8" key="1">
    <citation type="submission" date="2018-08" db="EMBL/GenBank/DDBJ databases">
        <title>Altererythrobacter sp.Ery1 and Ery12, the genome sequencing of novel strains in genus Alterythrobacter.</title>
        <authorList>
            <person name="Cheng H."/>
            <person name="Wu Y.-H."/>
            <person name="Fang C."/>
            <person name="Xu X.-W."/>
        </authorList>
    </citation>
    <scope>NUCLEOTIDE SEQUENCE [LARGE SCALE GENOMIC DNA]</scope>
    <source>
        <strain evidence="7 8">Ery1</strain>
    </source>
</reference>
<feature type="transmembrane region" description="Helical" evidence="6">
    <location>
        <begin position="140"/>
        <end position="158"/>
    </location>
</feature>
<gene>
    <name evidence="7" type="ORF">D2V04_14325</name>
</gene>
<dbReference type="Proteomes" id="UP000285092">
    <property type="component" value="Unassembled WGS sequence"/>
</dbReference>
<dbReference type="AlphaFoldDB" id="A0A418NCH0"/>
<evidence type="ECO:0000256" key="3">
    <source>
        <dbReference type="ARBA" id="ARBA00022692"/>
    </source>
</evidence>
<evidence type="ECO:0000256" key="1">
    <source>
        <dbReference type="ARBA" id="ARBA00004651"/>
    </source>
</evidence>
<dbReference type="GO" id="GO:0005886">
    <property type="term" value="C:plasma membrane"/>
    <property type="evidence" value="ECO:0007669"/>
    <property type="project" value="UniProtKB-SubCell"/>
</dbReference>
<name>A0A418NCH0_9SPHN</name>
<dbReference type="EMBL" id="QXFK01000019">
    <property type="protein sequence ID" value="RIV75481.1"/>
    <property type="molecule type" value="Genomic_DNA"/>
</dbReference>
<protein>
    <submittedName>
        <fullName evidence="7">Cytochrome c oxidase assembly protein</fullName>
    </submittedName>
</protein>
<sequence>MAGRAQIWLTWCGSAPEPAELASRWNWDPWLLAAIAIAAAAHTLLTPRDRTRDAAFAGLVLAVLVLFVSPFCALSAALFTARVVHHLALVFVAAPLVVILWGGTLLRLSGSLAIWTAIQALVFWAWHAPALYAGALSHDGLFWAMQLSITLSSAVWWAKLMRAPAAGAVASLLVAMVLMGLLGALLTFVPRPIYEPHLLTTQPWGFTSLEDQQIGGVVMWAPGSLIYLLAAMAILFRRLFRMPTVESLR</sequence>
<evidence type="ECO:0000313" key="8">
    <source>
        <dbReference type="Proteomes" id="UP000285092"/>
    </source>
</evidence>
<evidence type="ECO:0000256" key="2">
    <source>
        <dbReference type="ARBA" id="ARBA00022475"/>
    </source>
</evidence>
<evidence type="ECO:0000313" key="7">
    <source>
        <dbReference type="EMBL" id="RIV75481.1"/>
    </source>
</evidence>
<evidence type="ECO:0000256" key="6">
    <source>
        <dbReference type="SAM" id="Phobius"/>
    </source>
</evidence>
<evidence type="ECO:0000256" key="4">
    <source>
        <dbReference type="ARBA" id="ARBA00022989"/>
    </source>
</evidence>
<feature type="transmembrane region" description="Helical" evidence="6">
    <location>
        <begin position="83"/>
        <end position="101"/>
    </location>
</feature>
<feature type="transmembrane region" description="Helical" evidence="6">
    <location>
        <begin position="165"/>
        <end position="189"/>
    </location>
</feature>
<feature type="transmembrane region" description="Helical" evidence="6">
    <location>
        <begin position="108"/>
        <end position="128"/>
    </location>
</feature>
<accession>A0A418NCH0</accession>
<comment type="caution">
    <text evidence="7">The sequence shown here is derived from an EMBL/GenBank/DDBJ whole genome shotgun (WGS) entry which is preliminary data.</text>
</comment>
<organism evidence="7 8">
    <name type="scientific">Pelagerythrobacter aerophilus</name>
    <dbReference type="NCBI Taxonomy" id="2306995"/>
    <lineage>
        <taxon>Bacteria</taxon>
        <taxon>Pseudomonadati</taxon>
        <taxon>Pseudomonadota</taxon>
        <taxon>Alphaproteobacteria</taxon>
        <taxon>Sphingomonadales</taxon>
        <taxon>Erythrobacteraceae</taxon>
        <taxon>Pelagerythrobacter</taxon>
    </lineage>
</organism>
<dbReference type="OrthoDB" id="259025at2"/>